<evidence type="ECO:0000313" key="1">
    <source>
        <dbReference type="EMBL" id="CAB4630738.1"/>
    </source>
</evidence>
<accession>A0A6J6J1W7</accession>
<sequence length="386" mass="41821">MKRVTFTLVLALVLSLQLNASATAATKAGAVCAKVNSTKVVSGLKLTCVKSGKKLIWKASTIQKTNQNQPTEKMPAFPTSFKDIEANLNGIPYSSWSGVQANIKAFTEPKTKVSMFFGPNTPKRYPAEVTEKMVLLGSRAMARIPQPSDIKFYSFNKLDVSWAKEIATKWVSPFRLGESLPQQAEKMCAGEDCDGGITNYVSGFGAVLVGVSTPVTRYGDLARFNGQNDLHEYVHAVQGIIFADKTSGPPPTLIPCWYSEGQPQAVSIITSAATMQDYLKLRTQWLKTGSWPLPDTSAQTIEKFLADNMKVPCPGATNFLNYTAGFIVMETLISVGGIEKTFDLLKKVADGSSFESAFESEYSLPWAEAAPIVARIVSKAVTAAGK</sequence>
<dbReference type="AlphaFoldDB" id="A0A6J6J1W7"/>
<gene>
    <name evidence="1" type="ORF">UFOPK1981_00680</name>
</gene>
<name>A0A6J6J1W7_9ZZZZ</name>
<protein>
    <submittedName>
        <fullName evidence="1">Unannotated protein</fullName>
    </submittedName>
</protein>
<proteinExistence type="predicted"/>
<organism evidence="1">
    <name type="scientific">freshwater metagenome</name>
    <dbReference type="NCBI Taxonomy" id="449393"/>
    <lineage>
        <taxon>unclassified sequences</taxon>
        <taxon>metagenomes</taxon>
        <taxon>ecological metagenomes</taxon>
    </lineage>
</organism>
<dbReference type="EMBL" id="CAEZVI010000082">
    <property type="protein sequence ID" value="CAB4630738.1"/>
    <property type="molecule type" value="Genomic_DNA"/>
</dbReference>
<reference evidence="1" key="1">
    <citation type="submission" date="2020-05" db="EMBL/GenBank/DDBJ databases">
        <authorList>
            <person name="Chiriac C."/>
            <person name="Salcher M."/>
            <person name="Ghai R."/>
            <person name="Kavagutti S V."/>
        </authorList>
    </citation>
    <scope>NUCLEOTIDE SEQUENCE</scope>
</reference>